<proteinExistence type="predicted"/>
<evidence type="ECO:0000313" key="1">
    <source>
        <dbReference type="EMBL" id="TFE44814.1"/>
    </source>
</evidence>
<dbReference type="Proteomes" id="UP000297385">
    <property type="component" value="Unassembled WGS sequence"/>
</dbReference>
<protein>
    <submittedName>
        <fullName evidence="1">Uncharacterized protein</fullName>
    </submittedName>
</protein>
<sequence length="70" mass="7716">MQLTTCQTAGFYLPCTQKFRHSPTPVGTTQAAAPIERLSDNGSTYIDRRTRTFACELGSPTRILKANVQP</sequence>
<organism evidence="1 2">
    <name type="scientific">Paraburkholderia dipogonis</name>
    <dbReference type="NCBI Taxonomy" id="1211383"/>
    <lineage>
        <taxon>Bacteria</taxon>
        <taxon>Pseudomonadati</taxon>
        <taxon>Pseudomonadota</taxon>
        <taxon>Betaproteobacteria</taxon>
        <taxon>Burkholderiales</taxon>
        <taxon>Burkholderiaceae</taxon>
        <taxon>Paraburkholderia</taxon>
    </lineage>
</organism>
<dbReference type="EMBL" id="SNVI01000001">
    <property type="protein sequence ID" value="TFE44814.1"/>
    <property type="molecule type" value="Genomic_DNA"/>
</dbReference>
<dbReference type="AlphaFoldDB" id="A0A4Y8N4Y0"/>
<reference evidence="1 2" key="1">
    <citation type="submission" date="2019-03" db="EMBL/GenBank/DDBJ databases">
        <title>Complete Genome Sequence of Paraburkholderia dipogonis ICMP 19430T, a Nitrogen-fixing Symbiont of the South African Invasive Legume Dipogon lignosus in New Zealand.</title>
        <authorList>
            <person name="De Meyer S.E."/>
        </authorList>
    </citation>
    <scope>NUCLEOTIDE SEQUENCE [LARGE SCALE GENOMIC DNA]</scope>
    <source>
        <strain evidence="1 2">ICMP 19430</strain>
    </source>
</reference>
<name>A0A4Y8N4Y0_9BURK</name>
<comment type="caution">
    <text evidence="1">The sequence shown here is derived from an EMBL/GenBank/DDBJ whole genome shotgun (WGS) entry which is preliminary data.</text>
</comment>
<gene>
    <name evidence="1" type="ORF">E2553_07140</name>
</gene>
<evidence type="ECO:0000313" key="2">
    <source>
        <dbReference type="Proteomes" id="UP000297385"/>
    </source>
</evidence>
<accession>A0A4Y8N4Y0</accession>